<dbReference type="OrthoDB" id="411385at2"/>
<dbReference type="RefSeq" id="WP_035375888.1">
    <property type="nucleotide sequence ID" value="NZ_LR215048.1"/>
</dbReference>
<evidence type="ECO:0000313" key="2">
    <source>
        <dbReference type="Proteomes" id="UP000289841"/>
    </source>
</evidence>
<evidence type="ECO:0008006" key="3">
    <source>
        <dbReference type="Google" id="ProtNLM"/>
    </source>
</evidence>
<reference evidence="1 2" key="1">
    <citation type="submission" date="2019-01" db="EMBL/GenBank/DDBJ databases">
        <authorList>
            <consortium name="Pathogen Informatics"/>
        </authorList>
    </citation>
    <scope>NUCLEOTIDE SEQUENCE [LARGE SCALE GENOMIC DNA]</scope>
    <source>
        <strain evidence="1 2">NCTC10138</strain>
    </source>
</reference>
<dbReference type="EMBL" id="LR215048">
    <property type="protein sequence ID" value="VEU81272.1"/>
    <property type="molecule type" value="Genomic_DNA"/>
</dbReference>
<dbReference type="STRING" id="1278311.GCA_000428705_01630"/>
<protein>
    <recommendedName>
        <fullName evidence="3">ASCH domain-containing protein</fullName>
    </recommendedName>
</protein>
<proteinExistence type="predicted"/>
<sequence length="161" mass="18411">MYLWNSLQYEGIEGKAEHLVYLDKKGTELEKLIIGTKQSIIRGAAGRKSPLGGRVKSGDVLYFVETGGSLLVTHKAVVKTVLETNKMTEDESKEFVDAHASQLNLAKHQYERWVGKKFLCVITIDHIEIIEPFEYNREKNMDDWIITDDINKIKKVVFVNI</sequence>
<name>A0A449BFP8_HAPAX</name>
<dbReference type="KEGG" id="aaxa:NCTC10138_01670"/>
<keyword evidence="2" id="KW-1185">Reference proteome</keyword>
<dbReference type="Proteomes" id="UP000289841">
    <property type="component" value="Chromosome"/>
</dbReference>
<dbReference type="AlphaFoldDB" id="A0A449BFP8"/>
<accession>A0A449BFP8</accession>
<organism evidence="1 2">
    <name type="scientific">Haploplasma axanthum</name>
    <name type="common">Acholeplasma axanthum</name>
    <dbReference type="NCBI Taxonomy" id="29552"/>
    <lineage>
        <taxon>Bacteria</taxon>
        <taxon>Bacillati</taxon>
        <taxon>Mycoplasmatota</taxon>
        <taxon>Mollicutes</taxon>
        <taxon>Acholeplasmatales</taxon>
        <taxon>Acholeplasmataceae</taxon>
        <taxon>Haploplasma</taxon>
    </lineage>
</organism>
<gene>
    <name evidence="1" type="ORF">NCTC10138_01670</name>
</gene>
<evidence type="ECO:0000313" key="1">
    <source>
        <dbReference type="EMBL" id="VEU81272.1"/>
    </source>
</evidence>